<feature type="region of interest" description="Disordered" evidence="1">
    <location>
        <begin position="235"/>
        <end position="299"/>
    </location>
</feature>
<evidence type="ECO:0000313" key="3">
    <source>
        <dbReference type="Proteomes" id="UP000012174"/>
    </source>
</evidence>
<protein>
    <submittedName>
        <fullName evidence="2">Uncharacterized protein</fullName>
    </submittedName>
</protein>
<evidence type="ECO:0000313" key="2">
    <source>
        <dbReference type="EMBL" id="EMR69438.1"/>
    </source>
</evidence>
<dbReference type="KEGG" id="ela:UCREL1_3538"/>
<feature type="compositionally biased region" description="Low complexity" evidence="1">
    <location>
        <begin position="276"/>
        <end position="286"/>
    </location>
</feature>
<proteinExistence type="predicted"/>
<dbReference type="EMBL" id="KB706082">
    <property type="protein sequence ID" value="EMR69438.1"/>
    <property type="molecule type" value="Genomic_DNA"/>
</dbReference>
<sequence length="299" mass="32996">MGRVKKSYRTTNQFKRAQSAPKQKVLPPLVDILTTEGFQWQSKQGTKFLNYAMCREVVSAMVPYIEVSRKELVTGQLTRMFDTGVAAVKQGSIPDDPADFWKAVAKSVLWMKKVDGETLHLFALKVLSARITALKAKDEAEATGLQMKAEELGTQTELTRAVDQYAKLLPAQYSFWRDLEPTPVELSSVVSTRSIMPRIFLPWWIEDDANQGSEEETIKYKQLLEMGGSLTIKGSTQDEEQGAEEHGENEGANADGDVDMEAGEADVGTGTGTGTGKSTTPSTHTPLNAQCSITRHLQY</sequence>
<dbReference type="AlphaFoldDB" id="M7SY03"/>
<evidence type="ECO:0000256" key="1">
    <source>
        <dbReference type="SAM" id="MobiDB-lite"/>
    </source>
</evidence>
<feature type="compositionally biased region" description="Polar residues" evidence="1">
    <location>
        <begin position="287"/>
        <end position="299"/>
    </location>
</feature>
<keyword evidence="3" id="KW-1185">Reference proteome</keyword>
<accession>M7SY03</accession>
<name>M7SY03_EUTLA</name>
<gene>
    <name evidence="2" type="ORF">UCREL1_3538</name>
</gene>
<reference evidence="3" key="1">
    <citation type="journal article" date="2013" name="Genome Announc.">
        <title>Draft genome sequence of the grapevine dieback fungus Eutypa lata UCR-EL1.</title>
        <authorList>
            <person name="Blanco-Ulate B."/>
            <person name="Rolshausen P.E."/>
            <person name="Cantu D."/>
        </authorList>
    </citation>
    <scope>NUCLEOTIDE SEQUENCE [LARGE SCALE GENOMIC DNA]</scope>
    <source>
        <strain evidence="3">UCR-EL1</strain>
    </source>
</reference>
<dbReference type="HOGENOM" id="CLU_930756_0_0_1"/>
<dbReference type="Proteomes" id="UP000012174">
    <property type="component" value="Unassembled WGS sequence"/>
</dbReference>
<organism evidence="2 3">
    <name type="scientific">Eutypa lata (strain UCR-EL1)</name>
    <name type="common">Grapevine dieback disease fungus</name>
    <name type="synonym">Eutypa armeniacae</name>
    <dbReference type="NCBI Taxonomy" id="1287681"/>
    <lineage>
        <taxon>Eukaryota</taxon>
        <taxon>Fungi</taxon>
        <taxon>Dikarya</taxon>
        <taxon>Ascomycota</taxon>
        <taxon>Pezizomycotina</taxon>
        <taxon>Sordariomycetes</taxon>
        <taxon>Xylariomycetidae</taxon>
        <taxon>Xylariales</taxon>
        <taxon>Diatrypaceae</taxon>
        <taxon>Eutypa</taxon>
    </lineage>
</organism>